<comment type="caution">
    <text evidence="6">The sequence shown here is derived from an EMBL/GenBank/DDBJ whole genome shotgun (WGS) entry which is preliminary data.</text>
</comment>
<keyword evidence="3" id="KW-0238">DNA-binding</keyword>
<dbReference type="Pfam" id="PF00488">
    <property type="entry name" value="MutS_V"/>
    <property type="match status" value="1"/>
</dbReference>
<evidence type="ECO:0000256" key="4">
    <source>
        <dbReference type="SAM" id="Coils"/>
    </source>
</evidence>
<reference evidence="6 7" key="1">
    <citation type="submission" date="2022-01" db="EMBL/GenBank/DDBJ databases">
        <title>Labilibaculum sp. nov, a marine bacterium isolated from Antarctica.</title>
        <authorList>
            <person name="Dai W."/>
        </authorList>
    </citation>
    <scope>NUCLEOTIDE SEQUENCE [LARGE SCALE GENOMIC DNA]</scope>
    <source>
        <strain evidence="6 7">DW002</strain>
    </source>
</reference>
<dbReference type="InterPro" id="IPR027417">
    <property type="entry name" value="P-loop_NTPase"/>
</dbReference>
<dbReference type="InterPro" id="IPR045076">
    <property type="entry name" value="MutS"/>
</dbReference>
<dbReference type="PANTHER" id="PTHR11361:SF14">
    <property type="entry name" value="DNA MISMATCH REPAIR PROTEIN MUTS, TYPE 2"/>
    <property type="match status" value="1"/>
</dbReference>
<protein>
    <recommendedName>
        <fullName evidence="5">DNA mismatch repair proteins mutS family domain-containing protein</fullName>
    </recommendedName>
</protein>
<dbReference type="PANTHER" id="PTHR11361">
    <property type="entry name" value="DNA MISMATCH REPAIR PROTEIN MUTS FAMILY MEMBER"/>
    <property type="match status" value="1"/>
</dbReference>
<evidence type="ECO:0000256" key="3">
    <source>
        <dbReference type="ARBA" id="ARBA00023125"/>
    </source>
</evidence>
<dbReference type="InterPro" id="IPR000432">
    <property type="entry name" value="DNA_mismatch_repair_MutS_C"/>
</dbReference>
<keyword evidence="7" id="KW-1185">Reference proteome</keyword>
<keyword evidence="1" id="KW-0547">Nucleotide-binding</keyword>
<proteinExistence type="predicted"/>
<evidence type="ECO:0000256" key="1">
    <source>
        <dbReference type="ARBA" id="ARBA00022741"/>
    </source>
</evidence>
<dbReference type="EMBL" id="JAKJSC010000008">
    <property type="protein sequence ID" value="MDE5420150.1"/>
    <property type="molecule type" value="Genomic_DNA"/>
</dbReference>
<dbReference type="SMART" id="SM00534">
    <property type="entry name" value="MUTSac"/>
    <property type="match status" value="1"/>
</dbReference>
<evidence type="ECO:0000256" key="2">
    <source>
        <dbReference type="ARBA" id="ARBA00022840"/>
    </source>
</evidence>
<organism evidence="6 7">
    <name type="scientific">Paralabilibaculum antarcticum</name>
    <dbReference type="NCBI Taxonomy" id="2912572"/>
    <lineage>
        <taxon>Bacteria</taxon>
        <taxon>Pseudomonadati</taxon>
        <taxon>Bacteroidota</taxon>
        <taxon>Bacteroidia</taxon>
        <taxon>Marinilabiliales</taxon>
        <taxon>Marinifilaceae</taxon>
        <taxon>Paralabilibaculum</taxon>
    </lineage>
</organism>
<name>A0ABT5VY07_9BACT</name>
<evidence type="ECO:0000259" key="5">
    <source>
        <dbReference type="SMART" id="SM00534"/>
    </source>
</evidence>
<evidence type="ECO:0000313" key="6">
    <source>
        <dbReference type="EMBL" id="MDE5420150.1"/>
    </source>
</evidence>
<accession>A0ABT5VY07</accession>
<keyword evidence="2" id="KW-0067">ATP-binding</keyword>
<sequence>MFREVVAHTSGLQFLMEDLDLRSPMGRRYLLDSKMMCCEKEIAAELTLVDRAVVALESNSDLIAKLQNKLAQLRDIRGSVNNLIGNLVLDDVELFEIKVFSLVVQEIEELQKGGKLNFLAVPDLSQLIRLLDPQNTKIPSFYIYDNYSEELAEARKELKLAKSKNGDSDLDIEVLFSKMQEIEAKVREELCTKISQFGAILANALSQLAHLDLLIAKAVQVSKWNLSKAEISEGKTLYTGMFNPMIKNELANQNKQYQAIDIDLEKSVCLITGANMAGKTVVLKTLALCQYLFQFGFFVPATSAQISIVDKVMISVGDEQSELNGLSSFASEMLNVSHMVKDSQNQNNVLILIDELARTTNPVEGLAIVNAVADIFYQGKVRSVITTHYSGLKSKFRKLRVKGLDKDLGANVITHKNINSYMDYSLVEDLEGEVPHEALRIASLLGIDKEIIERAQSHLDEEASKENTFIKG</sequence>
<dbReference type="RefSeq" id="WP_275111480.1">
    <property type="nucleotide sequence ID" value="NZ_JAKJSC010000008.1"/>
</dbReference>
<feature type="coiled-coil region" evidence="4">
    <location>
        <begin position="56"/>
        <end position="83"/>
    </location>
</feature>
<gene>
    <name evidence="6" type="ORF">L3049_19335</name>
</gene>
<dbReference type="SUPFAM" id="SSF52540">
    <property type="entry name" value="P-loop containing nucleoside triphosphate hydrolases"/>
    <property type="match status" value="1"/>
</dbReference>
<dbReference type="Gene3D" id="3.40.50.300">
    <property type="entry name" value="P-loop containing nucleotide triphosphate hydrolases"/>
    <property type="match status" value="1"/>
</dbReference>
<dbReference type="Proteomes" id="UP001528920">
    <property type="component" value="Unassembled WGS sequence"/>
</dbReference>
<feature type="domain" description="DNA mismatch repair proteins mutS family" evidence="5">
    <location>
        <begin position="266"/>
        <end position="460"/>
    </location>
</feature>
<keyword evidence="4" id="KW-0175">Coiled coil</keyword>
<dbReference type="InterPro" id="IPR036187">
    <property type="entry name" value="DNA_mismatch_repair_MutS_sf"/>
</dbReference>
<dbReference type="SUPFAM" id="SSF48334">
    <property type="entry name" value="DNA repair protein MutS, domain III"/>
    <property type="match status" value="1"/>
</dbReference>
<evidence type="ECO:0000313" key="7">
    <source>
        <dbReference type="Proteomes" id="UP001528920"/>
    </source>
</evidence>